<evidence type="ECO:0000313" key="2">
    <source>
        <dbReference type="EMBL" id="MBB3945707.1"/>
    </source>
</evidence>
<evidence type="ECO:0000256" key="1">
    <source>
        <dbReference type="SAM" id="Phobius"/>
    </source>
</evidence>
<evidence type="ECO:0000313" key="3">
    <source>
        <dbReference type="Proteomes" id="UP000565286"/>
    </source>
</evidence>
<comment type="caution">
    <text evidence="2">The sequence shown here is derived from an EMBL/GenBank/DDBJ whole genome shotgun (WGS) entry which is preliminary data.</text>
</comment>
<keyword evidence="1" id="KW-0812">Transmembrane</keyword>
<proteinExistence type="predicted"/>
<dbReference type="EMBL" id="JACIDV010000004">
    <property type="protein sequence ID" value="MBB3945707.1"/>
    <property type="molecule type" value="Genomic_DNA"/>
</dbReference>
<name>A0A7W6C9J4_9HYPH</name>
<gene>
    <name evidence="2" type="ORF">GGQ73_001642</name>
</gene>
<dbReference type="AlphaFoldDB" id="A0A7W6C9J4"/>
<dbReference type="RefSeq" id="WP_174153570.1">
    <property type="nucleotide sequence ID" value="NZ_JAAMCM010000012.1"/>
</dbReference>
<keyword evidence="3" id="KW-1185">Reference proteome</keyword>
<feature type="transmembrane region" description="Helical" evidence="1">
    <location>
        <begin position="63"/>
        <end position="84"/>
    </location>
</feature>
<keyword evidence="1" id="KW-1133">Transmembrane helix</keyword>
<keyword evidence="1" id="KW-0472">Membrane</keyword>
<protein>
    <submittedName>
        <fullName evidence="2">ABC-type Co2+ transport system permease subunit</fullName>
    </submittedName>
</protein>
<sequence length="149" mass="16412">MIFNKKSADPSALFAISDISHPRVLARRQNCRQSFYVILDYLNVFVGCHFERRPLMEIIVQQLSSLVLVFATLTILSAHFVTGAESSNRWGVGVGALFLGPLVFFFVAHTVLYLGARLFRGRGGVASYATTKINRVSALMTILATMAVA</sequence>
<organism evidence="2 3">
    <name type="scientific">Rhizobium skierniewicense</name>
    <dbReference type="NCBI Taxonomy" id="984260"/>
    <lineage>
        <taxon>Bacteria</taxon>
        <taxon>Pseudomonadati</taxon>
        <taxon>Pseudomonadota</taxon>
        <taxon>Alphaproteobacteria</taxon>
        <taxon>Hyphomicrobiales</taxon>
        <taxon>Rhizobiaceae</taxon>
        <taxon>Rhizobium/Agrobacterium group</taxon>
        <taxon>Rhizobium</taxon>
    </lineage>
</organism>
<reference evidence="2 3" key="1">
    <citation type="submission" date="2020-08" db="EMBL/GenBank/DDBJ databases">
        <title>Genomic Encyclopedia of Type Strains, Phase IV (KMG-IV): sequencing the most valuable type-strain genomes for metagenomic binning, comparative biology and taxonomic classification.</title>
        <authorList>
            <person name="Goeker M."/>
        </authorList>
    </citation>
    <scope>NUCLEOTIDE SEQUENCE [LARGE SCALE GENOMIC DNA]</scope>
    <source>
        <strain evidence="2 3">DSM 26438</strain>
    </source>
</reference>
<accession>A0A7W6C9J4</accession>
<feature type="transmembrane region" description="Helical" evidence="1">
    <location>
        <begin position="90"/>
        <end position="114"/>
    </location>
</feature>
<dbReference type="Proteomes" id="UP000565286">
    <property type="component" value="Unassembled WGS sequence"/>
</dbReference>